<name>A0AAD6C7I1_9EURO</name>
<dbReference type="EMBL" id="JAPVEA010000005">
    <property type="protein sequence ID" value="KAJ5454216.1"/>
    <property type="molecule type" value="Genomic_DNA"/>
</dbReference>
<evidence type="ECO:0008006" key="3">
    <source>
        <dbReference type="Google" id="ProtNLM"/>
    </source>
</evidence>
<dbReference type="RefSeq" id="XP_056767172.1">
    <property type="nucleotide sequence ID" value="XM_056908554.1"/>
</dbReference>
<sequence length="243" mass="28599">MPTNFLSLPEEIRNKIYSYILLSESVITLGPKQFYDDEPDQKSSFARHWMSIGPFLWKLIPELNILHVNRAINKEAKSFFYSQNLFNLALHDSSRVSQIFDQIGPESTSQLEHFLIHFPHTSGTSGQNLPFRTVDIAFEIFKLVRKHCTNLKKITTFVYRLSNVLPHFLSHQSGDAIRETMVEIDGLFRSIPSLREIVAKVWRCNHVIIWFIYPNTSELMEREMERLGWRVEDLELECKWPER</sequence>
<accession>A0AAD6C7I1</accession>
<gene>
    <name evidence="1" type="ORF">N7458_005172</name>
</gene>
<dbReference type="GeneID" id="81598797"/>
<reference evidence="1" key="2">
    <citation type="journal article" date="2023" name="IMA Fungus">
        <title>Comparative genomic study of the Penicillium genus elucidates a diverse pangenome and 15 lateral gene transfer events.</title>
        <authorList>
            <person name="Petersen C."/>
            <person name="Sorensen T."/>
            <person name="Nielsen M.R."/>
            <person name="Sondergaard T.E."/>
            <person name="Sorensen J.L."/>
            <person name="Fitzpatrick D.A."/>
            <person name="Frisvad J.C."/>
            <person name="Nielsen K.L."/>
        </authorList>
    </citation>
    <scope>NUCLEOTIDE SEQUENCE</scope>
    <source>
        <strain evidence="1">IBT 16125</strain>
    </source>
</reference>
<organism evidence="1 2">
    <name type="scientific">Penicillium daleae</name>
    <dbReference type="NCBI Taxonomy" id="63821"/>
    <lineage>
        <taxon>Eukaryota</taxon>
        <taxon>Fungi</taxon>
        <taxon>Dikarya</taxon>
        <taxon>Ascomycota</taxon>
        <taxon>Pezizomycotina</taxon>
        <taxon>Eurotiomycetes</taxon>
        <taxon>Eurotiomycetidae</taxon>
        <taxon>Eurotiales</taxon>
        <taxon>Aspergillaceae</taxon>
        <taxon>Penicillium</taxon>
    </lineage>
</organism>
<dbReference type="PANTHER" id="PTHR42085:SF2">
    <property type="entry name" value="F-BOX DOMAIN-CONTAINING PROTEIN"/>
    <property type="match status" value="1"/>
</dbReference>
<dbReference type="InterPro" id="IPR038883">
    <property type="entry name" value="AN11006-like"/>
</dbReference>
<dbReference type="PANTHER" id="PTHR42085">
    <property type="entry name" value="F-BOX DOMAIN-CONTAINING PROTEIN"/>
    <property type="match status" value="1"/>
</dbReference>
<reference evidence="1" key="1">
    <citation type="submission" date="2022-12" db="EMBL/GenBank/DDBJ databases">
        <authorList>
            <person name="Petersen C."/>
        </authorList>
    </citation>
    <scope>NUCLEOTIDE SEQUENCE</scope>
    <source>
        <strain evidence="1">IBT 16125</strain>
    </source>
</reference>
<protein>
    <recommendedName>
        <fullName evidence="3">F-box domain-containing protein</fullName>
    </recommendedName>
</protein>
<dbReference type="Proteomes" id="UP001213681">
    <property type="component" value="Unassembled WGS sequence"/>
</dbReference>
<evidence type="ECO:0000313" key="2">
    <source>
        <dbReference type="Proteomes" id="UP001213681"/>
    </source>
</evidence>
<proteinExistence type="predicted"/>
<keyword evidence="2" id="KW-1185">Reference proteome</keyword>
<comment type="caution">
    <text evidence="1">The sequence shown here is derived from an EMBL/GenBank/DDBJ whole genome shotgun (WGS) entry which is preliminary data.</text>
</comment>
<dbReference type="AlphaFoldDB" id="A0AAD6C7I1"/>
<evidence type="ECO:0000313" key="1">
    <source>
        <dbReference type="EMBL" id="KAJ5454216.1"/>
    </source>
</evidence>